<reference evidence="8" key="1">
    <citation type="journal article" date="2021" name="Front. Plant Sci.">
        <title>Chromosome-Scale Genome Assembly for Chinese Sour Jujube and Insights Into Its Genome Evolution and Domestication Signature.</title>
        <authorList>
            <person name="Shen L.-Y."/>
            <person name="Luo H."/>
            <person name="Wang X.-L."/>
            <person name="Wang X.-M."/>
            <person name="Qiu X.-J."/>
            <person name="Liu H."/>
            <person name="Zhou S.-S."/>
            <person name="Jia K.-H."/>
            <person name="Nie S."/>
            <person name="Bao Y.-T."/>
            <person name="Zhang R.-G."/>
            <person name="Yun Q.-Z."/>
            <person name="Chai Y.-H."/>
            <person name="Lu J.-Y."/>
            <person name="Li Y."/>
            <person name="Zhao S.-W."/>
            <person name="Mao J.-F."/>
            <person name="Jia S.-G."/>
            <person name="Mao Y.-M."/>
        </authorList>
    </citation>
    <scope>NUCLEOTIDE SEQUENCE</scope>
    <source>
        <strain evidence="8">AT0</strain>
        <tissue evidence="8">Leaf</tissue>
    </source>
</reference>
<dbReference type="InterPro" id="IPR011016">
    <property type="entry name" value="Znf_RING-CH"/>
</dbReference>
<dbReference type="SMART" id="SM00744">
    <property type="entry name" value="RINGv"/>
    <property type="match status" value="1"/>
</dbReference>
<keyword evidence="4 6" id="KW-0863">Zinc-finger</keyword>
<name>A0A978VFH8_ZIZJJ</name>
<dbReference type="Gene3D" id="3.30.40.10">
    <property type="entry name" value="Zinc/RING finger domain, C3HC4 (zinc finger)"/>
    <property type="match status" value="1"/>
</dbReference>
<dbReference type="SUPFAM" id="SSF57850">
    <property type="entry name" value="RING/U-box"/>
    <property type="match status" value="1"/>
</dbReference>
<evidence type="ECO:0000259" key="7">
    <source>
        <dbReference type="PROSITE" id="PS50089"/>
    </source>
</evidence>
<dbReference type="InterPro" id="IPR001841">
    <property type="entry name" value="Znf_RING"/>
</dbReference>
<dbReference type="SMART" id="SM00184">
    <property type="entry name" value="RING"/>
    <property type="match status" value="1"/>
</dbReference>
<dbReference type="InterPro" id="IPR013083">
    <property type="entry name" value="Znf_RING/FYVE/PHD"/>
</dbReference>
<evidence type="ECO:0000313" key="8">
    <source>
        <dbReference type="EMBL" id="KAH7529117.1"/>
    </source>
</evidence>
<evidence type="ECO:0000256" key="6">
    <source>
        <dbReference type="PROSITE-ProRule" id="PRU00175"/>
    </source>
</evidence>
<protein>
    <recommendedName>
        <fullName evidence="2">RING-type E3 ubiquitin transferase</fullName>
        <ecNumber evidence="2">2.3.2.27</ecNumber>
    </recommendedName>
</protein>
<dbReference type="PROSITE" id="PS50089">
    <property type="entry name" value="ZF_RING_2"/>
    <property type="match status" value="1"/>
</dbReference>
<dbReference type="AlphaFoldDB" id="A0A978VFH8"/>
<dbReference type="GO" id="GO:0016567">
    <property type="term" value="P:protein ubiquitination"/>
    <property type="evidence" value="ECO:0007669"/>
    <property type="project" value="TreeGrafter"/>
</dbReference>
<dbReference type="PANTHER" id="PTHR15710">
    <property type="entry name" value="E3 UBIQUITIN-PROTEIN LIGASE PRAJA"/>
    <property type="match status" value="1"/>
</dbReference>
<evidence type="ECO:0000256" key="1">
    <source>
        <dbReference type="ARBA" id="ARBA00000900"/>
    </source>
</evidence>
<comment type="caution">
    <text evidence="8">The sequence shown here is derived from an EMBL/GenBank/DDBJ whole genome shotgun (WGS) entry which is preliminary data.</text>
</comment>
<dbReference type="Proteomes" id="UP000813462">
    <property type="component" value="Unassembled WGS sequence"/>
</dbReference>
<feature type="domain" description="RING-type" evidence="7">
    <location>
        <begin position="169"/>
        <end position="210"/>
    </location>
</feature>
<evidence type="ECO:0000256" key="5">
    <source>
        <dbReference type="ARBA" id="ARBA00022833"/>
    </source>
</evidence>
<evidence type="ECO:0000313" key="9">
    <source>
        <dbReference type="Proteomes" id="UP000813462"/>
    </source>
</evidence>
<dbReference type="OrthoDB" id="1916372at2759"/>
<comment type="catalytic activity">
    <reaction evidence="1">
        <text>S-ubiquitinyl-[E2 ubiquitin-conjugating enzyme]-L-cysteine + [acceptor protein]-L-lysine = [E2 ubiquitin-conjugating enzyme]-L-cysteine + N(6)-ubiquitinyl-[acceptor protein]-L-lysine.</text>
        <dbReference type="EC" id="2.3.2.27"/>
    </reaction>
</comment>
<dbReference type="GO" id="GO:0008270">
    <property type="term" value="F:zinc ion binding"/>
    <property type="evidence" value="ECO:0007669"/>
    <property type="project" value="UniProtKB-KW"/>
</dbReference>
<dbReference type="EMBL" id="JAEACU010000005">
    <property type="protein sequence ID" value="KAH7529117.1"/>
    <property type="molecule type" value="Genomic_DNA"/>
</dbReference>
<evidence type="ECO:0000256" key="2">
    <source>
        <dbReference type="ARBA" id="ARBA00012483"/>
    </source>
</evidence>
<dbReference type="PANTHER" id="PTHR15710:SF196">
    <property type="entry name" value="F6A14.12 PROTEIN-RELATED"/>
    <property type="match status" value="1"/>
</dbReference>
<accession>A0A978VFH8</accession>
<dbReference type="Pfam" id="PF13639">
    <property type="entry name" value="zf-RING_2"/>
    <property type="match status" value="1"/>
</dbReference>
<evidence type="ECO:0000256" key="3">
    <source>
        <dbReference type="ARBA" id="ARBA00022723"/>
    </source>
</evidence>
<dbReference type="GO" id="GO:0005737">
    <property type="term" value="C:cytoplasm"/>
    <property type="evidence" value="ECO:0007669"/>
    <property type="project" value="TreeGrafter"/>
</dbReference>
<keyword evidence="3" id="KW-0479">Metal-binding</keyword>
<gene>
    <name evidence="8" type="ORF">FEM48_Zijuj05G0150300</name>
</gene>
<proteinExistence type="predicted"/>
<evidence type="ECO:0000256" key="4">
    <source>
        <dbReference type="ARBA" id="ARBA00022771"/>
    </source>
</evidence>
<dbReference type="EC" id="2.3.2.27" evidence="2"/>
<dbReference type="GO" id="GO:0061630">
    <property type="term" value="F:ubiquitin protein ligase activity"/>
    <property type="evidence" value="ECO:0007669"/>
    <property type="project" value="UniProtKB-EC"/>
</dbReference>
<keyword evidence="5" id="KW-0862">Zinc</keyword>
<organism evidence="8 9">
    <name type="scientific">Ziziphus jujuba var. spinosa</name>
    <dbReference type="NCBI Taxonomy" id="714518"/>
    <lineage>
        <taxon>Eukaryota</taxon>
        <taxon>Viridiplantae</taxon>
        <taxon>Streptophyta</taxon>
        <taxon>Embryophyta</taxon>
        <taxon>Tracheophyta</taxon>
        <taxon>Spermatophyta</taxon>
        <taxon>Magnoliopsida</taxon>
        <taxon>eudicotyledons</taxon>
        <taxon>Gunneridae</taxon>
        <taxon>Pentapetalae</taxon>
        <taxon>rosids</taxon>
        <taxon>fabids</taxon>
        <taxon>Rosales</taxon>
        <taxon>Rhamnaceae</taxon>
        <taxon>Paliureae</taxon>
        <taxon>Ziziphus</taxon>
    </lineage>
</organism>
<sequence>MAGGDYYFGAWPLDHIETEDESLASAKFMFLIQASYNQEDDDLILHQHECVEYDVVMHDDERSKVAIHHILSNIGVPVLPSMVQRVLDVAHSMSSNRHFAGRKVLRILVDVRVLSDDDDDYDDDDDVVELELGGEDDWEPKFEPASKVSIEELERIKVEGSLKEEVGCCSVCFDDFENGCEATRMPCLHLFHGDCIVKWLQTSKLCPLCRFQMPSL</sequence>
<dbReference type="CDD" id="cd16454">
    <property type="entry name" value="RING-H2_PA-TM-RING"/>
    <property type="match status" value="1"/>
</dbReference>